<evidence type="ECO:0000256" key="1">
    <source>
        <dbReference type="ARBA" id="ARBA00023015"/>
    </source>
</evidence>
<organism evidence="5 6">
    <name type="scientific">Luteipulveratus halotolerans</name>
    <dbReference type="NCBI Taxonomy" id="1631356"/>
    <lineage>
        <taxon>Bacteria</taxon>
        <taxon>Bacillati</taxon>
        <taxon>Actinomycetota</taxon>
        <taxon>Actinomycetes</taxon>
        <taxon>Micrococcales</taxon>
        <taxon>Dermacoccaceae</taxon>
        <taxon>Luteipulveratus</taxon>
    </lineage>
</organism>
<dbReference type="AlphaFoldDB" id="A0A0L6CJ50"/>
<dbReference type="InterPro" id="IPR036390">
    <property type="entry name" value="WH_DNA-bd_sf"/>
</dbReference>
<dbReference type="GO" id="GO:0045892">
    <property type="term" value="P:negative regulation of DNA-templated transcription"/>
    <property type="evidence" value="ECO:0007669"/>
    <property type="project" value="TreeGrafter"/>
</dbReference>
<evidence type="ECO:0000256" key="2">
    <source>
        <dbReference type="ARBA" id="ARBA00023125"/>
    </source>
</evidence>
<dbReference type="Pfam" id="PF07702">
    <property type="entry name" value="UTRA"/>
    <property type="match status" value="1"/>
</dbReference>
<dbReference type="InterPro" id="IPR050679">
    <property type="entry name" value="Bact_HTH_transcr_reg"/>
</dbReference>
<dbReference type="STRING" id="1631356.VV01_12770"/>
<keyword evidence="2" id="KW-0238">DNA-binding</keyword>
<dbReference type="InterPro" id="IPR036388">
    <property type="entry name" value="WH-like_DNA-bd_sf"/>
</dbReference>
<protein>
    <submittedName>
        <fullName evidence="5">GntR family transcriptional regulator</fullName>
    </submittedName>
</protein>
<evidence type="ECO:0000259" key="4">
    <source>
        <dbReference type="PROSITE" id="PS50949"/>
    </source>
</evidence>
<dbReference type="PATRIC" id="fig|1631356.3.peg.2505"/>
<feature type="domain" description="HTH gntR-type" evidence="4">
    <location>
        <begin position="15"/>
        <end position="83"/>
    </location>
</feature>
<dbReference type="PROSITE" id="PS50949">
    <property type="entry name" value="HTH_GNTR"/>
    <property type="match status" value="1"/>
</dbReference>
<accession>A0A0L6CJ50</accession>
<comment type="caution">
    <text evidence="5">The sequence shown here is derived from an EMBL/GenBank/DDBJ whole genome shotgun (WGS) entry which is preliminary data.</text>
</comment>
<dbReference type="Pfam" id="PF00392">
    <property type="entry name" value="GntR"/>
    <property type="match status" value="1"/>
</dbReference>
<dbReference type="InterPro" id="IPR011663">
    <property type="entry name" value="UTRA"/>
</dbReference>
<evidence type="ECO:0000256" key="3">
    <source>
        <dbReference type="ARBA" id="ARBA00023163"/>
    </source>
</evidence>
<dbReference type="Gene3D" id="3.40.1410.10">
    <property type="entry name" value="Chorismate lyase-like"/>
    <property type="match status" value="1"/>
</dbReference>
<dbReference type="PANTHER" id="PTHR44846">
    <property type="entry name" value="MANNOSYL-D-GLYCERATE TRANSPORT/METABOLISM SYSTEM REPRESSOR MNGR-RELATED"/>
    <property type="match status" value="1"/>
</dbReference>
<proteinExistence type="predicted"/>
<dbReference type="GO" id="GO:0003677">
    <property type="term" value="F:DNA binding"/>
    <property type="evidence" value="ECO:0007669"/>
    <property type="project" value="UniProtKB-KW"/>
</dbReference>
<dbReference type="GO" id="GO:0003700">
    <property type="term" value="F:DNA-binding transcription factor activity"/>
    <property type="evidence" value="ECO:0007669"/>
    <property type="project" value="InterPro"/>
</dbReference>
<dbReference type="SUPFAM" id="SSF46785">
    <property type="entry name" value="Winged helix' DNA-binding domain"/>
    <property type="match status" value="1"/>
</dbReference>
<keyword evidence="3" id="KW-0804">Transcription</keyword>
<dbReference type="EMBL" id="LAIR01000002">
    <property type="protein sequence ID" value="KNX37826.1"/>
    <property type="molecule type" value="Genomic_DNA"/>
</dbReference>
<dbReference type="SMART" id="SM00345">
    <property type="entry name" value="HTH_GNTR"/>
    <property type="match status" value="1"/>
</dbReference>
<dbReference type="InterPro" id="IPR000524">
    <property type="entry name" value="Tscrpt_reg_HTH_GntR"/>
</dbReference>
<reference evidence="6" key="1">
    <citation type="submission" date="2015-03" db="EMBL/GenBank/DDBJ databases">
        <title>Luteipulveratus halotolerans sp. nov., a novel actinobacterium (Dermacoccaceae) from Sarawak, Malaysia.</title>
        <authorList>
            <person name="Juboi H."/>
            <person name="Basik A."/>
            <person name="Shamsul S.S."/>
            <person name="Arnold P."/>
            <person name="Schmitt E.K."/>
            <person name="Sanglier J.-J."/>
            <person name="Yeo T."/>
        </authorList>
    </citation>
    <scope>NUCLEOTIDE SEQUENCE [LARGE SCALE GENOMIC DNA]</scope>
    <source>
        <strain evidence="6">C296001</strain>
    </source>
</reference>
<dbReference type="PANTHER" id="PTHR44846:SF17">
    <property type="entry name" value="GNTR-FAMILY TRANSCRIPTIONAL REGULATOR"/>
    <property type="match status" value="1"/>
</dbReference>
<evidence type="ECO:0000313" key="5">
    <source>
        <dbReference type="EMBL" id="KNX37826.1"/>
    </source>
</evidence>
<gene>
    <name evidence="5" type="ORF">VV01_12770</name>
</gene>
<dbReference type="SMART" id="SM00866">
    <property type="entry name" value="UTRA"/>
    <property type="match status" value="1"/>
</dbReference>
<dbReference type="SUPFAM" id="SSF64288">
    <property type="entry name" value="Chorismate lyase-like"/>
    <property type="match status" value="1"/>
</dbReference>
<evidence type="ECO:0000313" key="6">
    <source>
        <dbReference type="Proteomes" id="UP000037397"/>
    </source>
</evidence>
<keyword evidence="6" id="KW-1185">Reference proteome</keyword>
<dbReference type="RefSeq" id="WP_050670219.1">
    <property type="nucleotide sequence ID" value="NZ_LAIR01000002.1"/>
</dbReference>
<sequence length="245" mass="27165">MVEPVPVTLDRGSPVPLYHQLAEQLRDAVTSGRLQPGDPFENEMAMAQRLGLSRPTVRRAIQDLVAQGLLLRRRGLGTTVANRQIHRRAELTSLYDDLQRGGEVPSTTVLDLRSVPDETAALALGVPVDVDLTRITRVRTVGEQPFALMRNWLPPALGAVTRDQLERDGLYALLRERGVRPVVAHQTIGARRPTAAERRRLGLRPSEPVLTMTRAAFDAAGNPVEYGDHIYRADSYTIDVTVDER</sequence>
<name>A0A0L6CJ50_9MICO</name>
<dbReference type="Gene3D" id="1.10.10.10">
    <property type="entry name" value="Winged helix-like DNA-binding domain superfamily/Winged helix DNA-binding domain"/>
    <property type="match status" value="1"/>
</dbReference>
<dbReference type="CDD" id="cd07377">
    <property type="entry name" value="WHTH_GntR"/>
    <property type="match status" value="1"/>
</dbReference>
<dbReference type="InterPro" id="IPR028978">
    <property type="entry name" value="Chorismate_lyase_/UTRA_dom_sf"/>
</dbReference>
<dbReference type="OrthoDB" id="3194402at2"/>
<dbReference type="Proteomes" id="UP000037397">
    <property type="component" value="Unassembled WGS sequence"/>
</dbReference>
<dbReference type="PRINTS" id="PR00035">
    <property type="entry name" value="HTHGNTR"/>
</dbReference>
<keyword evidence="1" id="KW-0805">Transcription regulation</keyword>